<dbReference type="Gene3D" id="2.50.20.10">
    <property type="entry name" value="Lipoprotein localisation LolA/LolB/LppX"/>
    <property type="match status" value="1"/>
</dbReference>
<dbReference type="Pfam" id="PF09865">
    <property type="entry name" value="DUF2092"/>
    <property type="match status" value="1"/>
</dbReference>
<proteinExistence type="predicted"/>
<feature type="chain" id="PRO_5040725205" description="DUF2092 domain-containing protein" evidence="2">
    <location>
        <begin position="26"/>
        <end position="270"/>
    </location>
</feature>
<dbReference type="SUPFAM" id="SSF89392">
    <property type="entry name" value="Prokaryotic lipoproteins and lipoprotein localization factors"/>
    <property type="match status" value="1"/>
</dbReference>
<dbReference type="InterPro" id="IPR029046">
    <property type="entry name" value="LolA/LolB/LppX"/>
</dbReference>
<evidence type="ECO:0000256" key="1">
    <source>
        <dbReference type="ARBA" id="ARBA00022729"/>
    </source>
</evidence>
<evidence type="ECO:0000256" key="2">
    <source>
        <dbReference type="SAM" id="SignalP"/>
    </source>
</evidence>
<gene>
    <name evidence="3" type="ORF">DAMNIGENAA_22950</name>
</gene>
<dbReference type="Proteomes" id="UP001144372">
    <property type="component" value="Unassembled WGS sequence"/>
</dbReference>
<dbReference type="AlphaFoldDB" id="A0A9W6FU17"/>
<evidence type="ECO:0000313" key="4">
    <source>
        <dbReference type="Proteomes" id="UP001144372"/>
    </source>
</evidence>
<accession>A0A9W6FU17</accession>
<protein>
    <recommendedName>
        <fullName evidence="5">DUF2092 domain-containing protein</fullName>
    </recommendedName>
</protein>
<dbReference type="RefSeq" id="WP_281794305.1">
    <property type="nucleotide sequence ID" value="NZ_BSDR01000001.1"/>
</dbReference>
<name>A0A9W6FU17_9BACT</name>
<dbReference type="InterPro" id="IPR019207">
    <property type="entry name" value="DUF2092"/>
</dbReference>
<evidence type="ECO:0000313" key="3">
    <source>
        <dbReference type="EMBL" id="GLI34862.1"/>
    </source>
</evidence>
<feature type="signal peptide" evidence="2">
    <location>
        <begin position="1"/>
        <end position="25"/>
    </location>
</feature>
<comment type="caution">
    <text evidence="3">The sequence shown here is derived from an EMBL/GenBank/DDBJ whole genome shotgun (WGS) entry which is preliminary data.</text>
</comment>
<keyword evidence="1 2" id="KW-0732">Signal</keyword>
<dbReference type="EMBL" id="BSDR01000001">
    <property type="protein sequence ID" value="GLI34862.1"/>
    <property type="molecule type" value="Genomic_DNA"/>
</dbReference>
<keyword evidence="4" id="KW-1185">Reference proteome</keyword>
<sequence>MKRIKLGMLFAWVLTLLLVGAPLHAQEGGTADMEKSGEQAMAVAKRMAEFLSKAQSFSVTVDTGFDVVQDSGQKIEFGEIRNIVLRRPDHLRIDETKRNGVKGGMMFDGKDLVVFNLKANVYATDARTDKPGTVDEAIAHFINDLDMRLPLAELVDSNLPKMLEAGVREAAYVEQSQIAGVPCDHIALRGKKADLQLWVAQGDQPLPCRLVITYTREDGRPQYWAQFSDWNLSPKAPNSLFVFTPPKGAVKIAFSPRMIQPVGTGMKEGK</sequence>
<reference evidence="3" key="1">
    <citation type="submission" date="2022-12" db="EMBL/GenBank/DDBJ databases">
        <title>Reference genome sequencing for broad-spectrum identification of bacterial and archaeal isolates by mass spectrometry.</title>
        <authorList>
            <person name="Sekiguchi Y."/>
            <person name="Tourlousse D.M."/>
        </authorList>
    </citation>
    <scope>NUCLEOTIDE SEQUENCE</scope>
    <source>
        <strain evidence="3">ASRB1</strain>
    </source>
</reference>
<organism evidence="3 4">
    <name type="scientific">Desulforhabdus amnigena</name>
    <dbReference type="NCBI Taxonomy" id="40218"/>
    <lineage>
        <taxon>Bacteria</taxon>
        <taxon>Pseudomonadati</taxon>
        <taxon>Thermodesulfobacteriota</taxon>
        <taxon>Syntrophobacteria</taxon>
        <taxon>Syntrophobacterales</taxon>
        <taxon>Syntrophobacteraceae</taxon>
        <taxon>Desulforhabdus</taxon>
    </lineage>
</organism>
<evidence type="ECO:0008006" key="5">
    <source>
        <dbReference type="Google" id="ProtNLM"/>
    </source>
</evidence>